<organism evidence="2 4">
    <name type="scientific">Glutamicibacter arilaitensis</name>
    <dbReference type="NCBI Taxonomy" id="256701"/>
    <lineage>
        <taxon>Bacteria</taxon>
        <taxon>Bacillati</taxon>
        <taxon>Actinomycetota</taxon>
        <taxon>Actinomycetes</taxon>
        <taxon>Micrococcales</taxon>
        <taxon>Micrococcaceae</taxon>
        <taxon>Glutamicibacter</taxon>
    </lineage>
</organism>
<evidence type="ECO:0000313" key="4">
    <source>
        <dbReference type="Proteomes" id="UP000235739"/>
    </source>
</evidence>
<comment type="caution">
    <text evidence="2">The sequence shown here is derived from an EMBL/GenBank/DDBJ whole genome shotgun (WGS) entry which is preliminary data.</text>
</comment>
<evidence type="ECO:0000313" key="5">
    <source>
        <dbReference type="Proteomes" id="UP000297638"/>
    </source>
</evidence>
<dbReference type="Proteomes" id="UP000297638">
    <property type="component" value="Unassembled WGS sequence"/>
</dbReference>
<dbReference type="RefSeq" id="WP_013350028.1">
    <property type="nucleotide sequence ID" value="NZ_JABUYH010000014.1"/>
</dbReference>
<dbReference type="OMA" id="HVEMLFS"/>
<evidence type="ECO:0000313" key="2">
    <source>
        <dbReference type="EMBL" id="PMQ19093.1"/>
    </source>
</evidence>
<dbReference type="EMBL" id="SPDS01000001">
    <property type="protein sequence ID" value="TFH56270.1"/>
    <property type="molecule type" value="Genomic_DNA"/>
</dbReference>
<dbReference type="CDD" id="cd24058">
    <property type="entry name" value="ASKHA_NBD_ROK_PPGK"/>
    <property type="match status" value="1"/>
</dbReference>
<dbReference type="Gene3D" id="3.30.420.40">
    <property type="match status" value="2"/>
</dbReference>
<dbReference type="NCBIfam" id="NF045942">
    <property type="entry name" value="PolPhglucPhase"/>
    <property type="match status" value="1"/>
</dbReference>
<sequence>MASSDASASTSQFAAIGLDLGGSSIKYGLIGTDGKLVEETFSQATTPEGAHPDDVAQVMARIISQLQQLTGDELADIPVGITVPGIVIDGVVHSAANIDKAWVGLDATAKFSALLGREVSVLNDADAAGVAEVYAGAGAVNGQPIKGSTMLLTLGTGIGSAFFRDGVLFPNVEFGHLEIDGFNAESKAAARVMREENLTWEQYIARLQRYLSHVEFLCSPDLIIIGGAISEDHEKFLPQLDLRAKIVPAKFNNAAGVLGAAQRALHPGN</sequence>
<dbReference type="AlphaFoldDB" id="A0A2N7RYW6"/>
<dbReference type="EMBL" id="PNQX01000003">
    <property type="protein sequence ID" value="PMQ19093.1"/>
    <property type="molecule type" value="Genomic_DNA"/>
</dbReference>
<protein>
    <submittedName>
        <fullName evidence="2">ROK family protein</fullName>
    </submittedName>
</protein>
<dbReference type="Proteomes" id="UP000235739">
    <property type="component" value="Unassembled WGS sequence"/>
</dbReference>
<reference evidence="2 4" key="1">
    <citation type="journal article" date="2017" name="Elife">
        <title>Extensive horizontal gene transfer in cheese-associated bacteria.</title>
        <authorList>
            <person name="Bonham K.S."/>
            <person name="Wolfe B.E."/>
            <person name="Dutton R.J."/>
        </authorList>
    </citation>
    <scope>NUCLEOTIDE SEQUENCE [LARGE SCALE GENOMIC DNA]</scope>
    <source>
        <strain evidence="2 4">JB182</strain>
    </source>
</reference>
<evidence type="ECO:0000256" key="1">
    <source>
        <dbReference type="ARBA" id="ARBA00006479"/>
    </source>
</evidence>
<dbReference type="PANTHER" id="PTHR18964">
    <property type="entry name" value="ROK (REPRESSOR, ORF, KINASE) FAMILY"/>
    <property type="match status" value="1"/>
</dbReference>
<dbReference type="PANTHER" id="PTHR18964:SF146">
    <property type="entry name" value="POLYPHOSPHATE GLUCOKINASE"/>
    <property type="match status" value="1"/>
</dbReference>
<dbReference type="Pfam" id="PF00480">
    <property type="entry name" value="ROK"/>
    <property type="match status" value="1"/>
</dbReference>
<accession>A0A2N7RYW6</accession>
<dbReference type="GeneID" id="303186281"/>
<dbReference type="InterPro" id="IPR043129">
    <property type="entry name" value="ATPase_NBD"/>
</dbReference>
<gene>
    <name evidence="2" type="ORF">CIK84_17290</name>
    <name evidence="3" type="ORF">EXY26_04240</name>
</gene>
<dbReference type="SUPFAM" id="SSF53067">
    <property type="entry name" value="Actin-like ATPase domain"/>
    <property type="match status" value="1"/>
</dbReference>
<comment type="similarity">
    <text evidence="1">Belongs to the ROK (NagC/XylR) family.</text>
</comment>
<evidence type="ECO:0000313" key="3">
    <source>
        <dbReference type="EMBL" id="TFH56270.1"/>
    </source>
</evidence>
<proteinExistence type="inferred from homology"/>
<reference evidence="3 5" key="2">
    <citation type="submission" date="2019-03" db="EMBL/GenBank/DDBJ databases">
        <title>Glutamicibacter sp. LJH19 genome.</title>
        <authorList>
            <person name="Sinai Borker S."/>
            <person name="Kumar R."/>
        </authorList>
    </citation>
    <scope>NUCLEOTIDE SEQUENCE [LARGE SCALE GENOMIC DNA]</scope>
    <source>
        <strain evidence="3 5">LJH19</strain>
    </source>
</reference>
<dbReference type="InterPro" id="IPR000600">
    <property type="entry name" value="ROK"/>
</dbReference>
<name>A0A2N7RYW6_9MICC</name>